<dbReference type="SUPFAM" id="SSF53474">
    <property type="entry name" value="alpha/beta-Hydrolases"/>
    <property type="match status" value="1"/>
</dbReference>
<dbReference type="InParanoid" id="A0A0G4F593"/>
<evidence type="ECO:0000256" key="3">
    <source>
        <dbReference type="ARBA" id="ARBA00022801"/>
    </source>
</evidence>
<dbReference type="GO" id="GO:0006581">
    <property type="term" value="P:acetylcholine catabolic process"/>
    <property type="evidence" value="ECO:0007669"/>
    <property type="project" value="TreeGrafter"/>
</dbReference>
<evidence type="ECO:0000256" key="6">
    <source>
        <dbReference type="SAM" id="Phobius"/>
    </source>
</evidence>
<keyword evidence="4" id="KW-0732">Signal</keyword>
<organism evidence="8 9">
    <name type="scientific">Vitrella brassicaformis (strain CCMP3155)</name>
    <dbReference type="NCBI Taxonomy" id="1169540"/>
    <lineage>
        <taxon>Eukaryota</taxon>
        <taxon>Sar</taxon>
        <taxon>Alveolata</taxon>
        <taxon>Colpodellida</taxon>
        <taxon>Vitrellaceae</taxon>
        <taxon>Vitrella</taxon>
    </lineage>
</organism>
<proteinExistence type="inferred from homology"/>
<dbReference type="PANTHER" id="PTHR43918">
    <property type="entry name" value="ACETYLCHOLINESTERASE"/>
    <property type="match status" value="1"/>
</dbReference>
<dbReference type="PROSITE" id="PS01173">
    <property type="entry name" value="LIPASE_GDXG_HIS"/>
    <property type="match status" value="1"/>
</dbReference>
<feature type="signal peptide" evidence="4">
    <location>
        <begin position="1"/>
        <end position="19"/>
    </location>
</feature>
<comment type="similarity">
    <text evidence="1 4">Belongs to the type-B carboxylesterase/lipase family.</text>
</comment>
<sequence>MLRQVILALASLIPFLARASEEPAAAVTVTTPCGPVVGHPLPSNTSAPPIFLFEAIPYALPPTHERRWQLPEPHTGWTEPYDGRGKAVKCPQPTDKSGALVIMSEDCLQLSVWTPYGHELTATDEAAPRVERRHVLVVIHGGGFAFGSGTAEQWWAPGEAFLRITGAIVVGFNYRVGVLGTLAHPWLGTTTNIMLEDQRLALEWVQRSIGAFGGDPSRVTLYGVSAGAQSVLNHLMWRPSAGLFRAAIVSSAPIGYRAISLEEAYRCRGEPFVSAVGAKSLDDLRTLPWQNLTAFQPPLTLMATGQAPALNSYPAVHAPIYDRRVVPLPNLLNAPKLGLFQRKPIIITTSANEYTLFGLDAADMLKNATSAQLKEIFVHSYGPTKGAKVYAEYRALAKRRGVLSVATGAAGDAMFQCPNRYLASQLAARGWPVRLGLWEVVPDEARKMGIGAFHGVDMIYTLGQIDQEGFAMPWFGKRMTFGREHVELMEDYLKGIAAFMRGEEVVRLGNGVVWEVFDPSTWSATLEIEPRNMHLIQDVVKRRHRCGFWDALASGDQSSYGAWQPFAIPPHLLTPRGSPWSFYEWVRDRVHPLVSVIVSLLLLSLVPLCLVPAGKPGAGAERKKKAS</sequence>
<dbReference type="GO" id="GO:0005615">
    <property type="term" value="C:extracellular space"/>
    <property type="evidence" value="ECO:0007669"/>
    <property type="project" value="TreeGrafter"/>
</dbReference>
<name>A0A0G4F593_VITBC</name>
<keyword evidence="3 4" id="KW-0378">Hydrolase</keyword>
<feature type="domain" description="Carboxylesterase type B" evidence="7">
    <location>
        <begin position="28"/>
        <end position="533"/>
    </location>
</feature>
<evidence type="ECO:0000256" key="5">
    <source>
        <dbReference type="SAM" id="MobiDB-lite"/>
    </source>
</evidence>
<feature type="region of interest" description="Disordered" evidence="5">
    <location>
        <begin position="69"/>
        <end position="89"/>
    </location>
</feature>
<dbReference type="GO" id="GO:0003990">
    <property type="term" value="F:acetylcholinesterase activity"/>
    <property type="evidence" value="ECO:0007669"/>
    <property type="project" value="TreeGrafter"/>
</dbReference>
<reference evidence="8 9" key="1">
    <citation type="submission" date="2014-11" db="EMBL/GenBank/DDBJ databases">
        <authorList>
            <person name="Zhu J."/>
            <person name="Qi W."/>
            <person name="Song R."/>
        </authorList>
    </citation>
    <scope>NUCLEOTIDE SEQUENCE [LARGE SCALE GENOMIC DNA]</scope>
</reference>
<keyword evidence="9" id="KW-1185">Reference proteome</keyword>
<dbReference type="InterPro" id="IPR029058">
    <property type="entry name" value="AB_hydrolase_fold"/>
</dbReference>
<evidence type="ECO:0000313" key="8">
    <source>
        <dbReference type="EMBL" id="CEM06902.1"/>
    </source>
</evidence>
<evidence type="ECO:0000259" key="7">
    <source>
        <dbReference type="Pfam" id="PF00135"/>
    </source>
</evidence>
<dbReference type="InterPro" id="IPR002168">
    <property type="entry name" value="Lipase_GDXG_HIS_AS"/>
</dbReference>
<dbReference type="InterPro" id="IPR002018">
    <property type="entry name" value="CarbesteraseB"/>
</dbReference>
<dbReference type="InterPro" id="IPR050654">
    <property type="entry name" value="AChE-related_enzymes"/>
</dbReference>
<dbReference type="Pfam" id="PF00135">
    <property type="entry name" value="COesterase"/>
    <property type="match status" value="1"/>
</dbReference>
<keyword evidence="6" id="KW-1133">Transmembrane helix</keyword>
<dbReference type="VEuPathDB" id="CryptoDB:Vbra_1324"/>
<dbReference type="EMBL" id="CDMY01000372">
    <property type="protein sequence ID" value="CEM06902.1"/>
    <property type="molecule type" value="Genomic_DNA"/>
</dbReference>
<dbReference type="ESTHER" id="9alve-a0a0g4f593">
    <property type="family name" value="Carb_B_Root"/>
</dbReference>
<keyword evidence="6" id="KW-0812">Transmembrane</keyword>
<dbReference type="PhylomeDB" id="A0A0G4F593"/>
<dbReference type="GO" id="GO:0005886">
    <property type="term" value="C:plasma membrane"/>
    <property type="evidence" value="ECO:0007669"/>
    <property type="project" value="TreeGrafter"/>
</dbReference>
<evidence type="ECO:0000256" key="2">
    <source>
        <dbReference type="ARBA" id="ARBA00010515"/>
    </source>
</evidence>
<feature type="transmembrane region" description="Helical" evidence="6">
    <location>
        <begin position="593"/>
        <end position="614"/>
    </location>
</feature>
<feature type="chain" id="PRO_5005118082" description="Carboxylic ester hydrolase" evidence="4">
    <location>
        <begin position="20"/>
        <end position="627"/>
    </location>
</feature>
<dbReference type="PANTHER" id="PTHR43918:SF4">
    <property type="entry name" value="CARBOXYLIC ESTER HYDROLASE"/>
    <property type="match status" value="1"/>
</dbReference>
<accession>A0A0G4F593</accession>
<dbReference type="InterPro" id="IPR019826">
    <property type="entry name" value="Carboxylesterase_B_AS"/>
</dbReference>
<gene>
    <name evidence="8" type="ORF">Vbra_1324</name>
</gene>
<dbReference type="EC" id="3.1.1.-" evidence="4"/>
<dbReference type="AlphaFoldDB" id="A0A0G4F593"/>
<dbReference type="STRING" id="1169540.A0A0G4F593"/>
<dbReference type="OrthoDB" id="423410at2759"/>
<evidence type="ECO:0000256" key="4">
    <source>
        <dbReference type="RuleBase" id="RU361235"/>
    </source>
</evidence>
<comment type="similarity">
    <text evidence="2">Belongs to the 'GDXG' lipolytic enzyme family.</text>
</comment>
<dbReference type="PROSITE" id="PS00122">
    <property type="entry name" value="CARBOXYLESTERASE_B_1"/>
    <property type="match status" value="1"/>
</dbReference>
<evidence type="ECO:0000256" key="1">
    <source>
        <dbReference type="ARBA" id="ARBA00005964"/>
    </source>
</evidence>
<protein>
    <recommendedName>
        <fullName evidence="4">Carboxylic ester hydrolase</fullName>
        <ecNumber evidence="4">3.1.1.-</ecNumber>
    </recommendedName>
</protein>
<dbReference type="GO" id="GO:0019695">
    <property type="term" value="P:choline metabolic process"/>
    <property type="evidence" value="ECO:0007669"/>
    <property type="project" value="TreeGrafter"/>
</dbReference>
<dbReference type="Gene3D" id="3.40.50.1820">
    <property type="entry name" value="alpha/beta hydrolase"/>
    <property type="match status" value="1"/>
</dbReference>
<keyword evidence="6" id="KW-0472">Membrane</keyword>
<dbReference type="Proteomes" id="UP000041254">
    <property type="component" value="Unassembled WGS sequence"/>
</dbReference>
<evidence type="ECO:0000313" key="9">
    <source>
        <dbReference type="Proteomes" id="UP000041254"/>
    </source>
</evidence>